<dbReference type="EMBL" id="AP018907">
    <property type="protein sequence ID" value="BBF94611.1"/>
    <property type="molecule type" value="Genomic_DNA"/>
</dbReference>
<keyword evidence="5 10" id="KW-0378">Hydrolase</keyword>
<dbReference type="AlphaFoldDB" id="A0A348G4X8"/>
<comment type="similarity">
    <text evidence="10">Belongs to the peptidase M48 family.</text>
</comment>
<reference evidence="13 14" key="1">
    <citation type="submission" date="2018-08" db="EMBL/GenBank/DDBJ databases">
        <title>Complete genome sequencing of Blastochloris tepida GI.</title>
        <authorList>
            <person name="Tsukatani Y."/>
            <person name="Mori H."/>
        </authorList>
    </citation>
    <scope>NUCLEOTIDE SEQUENCE [LARGE SCALE GENOMIC DNA]</scope>
    <source>
        <strain evidence="13 14">GI</strain>
    </source>
</reference>
<keyword evidence="2 10" id="KW-0645">Protease</keyword>
<evidence type="ECO:0000256" key="6">
    <source>
        <dbReference type="ARBA" id="ARBA00022833"/>
    </source>
</evidence>
<feature type="domain" description="Peptidase M48" evidence="12">
    <location>
        <begin position="110"/>
        <end position="321"/>
    </location>
</feature>
<evidence type="ECO:0000256" key="9">
    <source>
        <dbReference type="ARBA" id="ARBA00023136"/>
    </source>
</evidence>
<dbReference type="OrthoDB" id="15218at2"/>
<dbReference type="InterPro" id="IPR050083">
    <property type="entry name" value="HtpX_protease"/>
</dbReference>
<dbReference type="Gene3D" id="3.30.2010.10">
    <property type="entry name" value="Metalloproteases ('zincins'), catalytic domain"/>
    <property type="match status" value="1"/>
</dbReference>
<dbReference type="InterPro" id="IPR001915">
    <property type="entry name" value="Peptidase_M48"/>
</dbReference>
<dbReference type="RefSeq" id="WP_126401688.1">
    <property type="nucleotide sequence ID" value="NZ_AP018907.1"/>
</dbReference>
<dbReference type="Proteomes" id="UP000266934">
    <property type="component" value="Chromosome"/>
</dbReference>
<keyword evidence="14" id="KW-1185">Reference proteome</keyword>
<proteinExistence type="inferred from homology"/>
<name>A0A348G4X8_9HYPH</name>
<accession>A0A348G4X8</accession>
<evidence type="ECO:0000256" key="7">
    <source>
        <dbReference type="ARBA" id="ARBA00022989"/>
    </source>
</evidence>
<dbReference type="GO" id="GO:0004222">
    <property type="term" value="F:metalloendopeptidase activity"/>
    <property type="evidence" value="ECO:0007669"/>
    <property type="project" value="InterPro"/>
</dbReference>
<feature type="transmembrane region" description="Helical" evidence="11">
    <location>
        <begin position="70"/>
        <end position="92"/>
    </location>
</feature>
<evidence type="ECO:0000313" key="13">
    <source>
        <dbReference type="EMBL" id="BBF94611.1"/>
    </source>
</evidence>
<dbReference type="PANTHER" id="PTHR43221">
    <property type="entry name" value="PROTEASE HTPX"/>
    <property type="match status" value="1"/>
</dbReference>
<comment type="cofactor">
    <cofactor evidence="10">
        <name>Zn(2+)</name>
        <dbReference type="ChEBI" id="CHEBI:29105"/>
    </cofactor>
    <text evidence="10">Binds 1 zinc ion per subunit.</text>
</comment>
<keyword evidence="7 11" id="KW-1133">Transmembrane helix</keyword>
<gene>
    <name evidence="13" type="primary">htpX</name>
    <name evidence="13" type="ORF">BLTE_32960</name>
</gene>
<feature type="transmembrane region" description="Helical" evidence="11">
    <location>
        <begin position="188"/>
        <end position="207"/>
    </location>
</feature>
<evidence type="ECO:0000259" key="12">
    <source>
        <dbReference type="Pfam" id="PF01435"/>
    </source>
</evidence>
<dbReference type="GO" id="GO:0046872">
    <property type="term" value="F:metal ion binding"/>
    <property type="evidence" value="ECO:0007669"/>
    <property type="project" value="UniProtKB-KW"/>
</dbReference>
<keyword evidence="9 11" id="KW-0472">Membrane</keyword>
<keyword evidence="8 10" id="KW-0482">Metalloprotease</keyword>
<evidence type="ECO:0000256" key="4">
    <source>
        <dbReference type="ARBA" id="ARBA00022723"/>
    </source>
</evidence>
<evidence type="ECO:0000256" key="5">
    <source>
        <dbReference type="ARBA" id="ARBA00022801"/>
    </source>
</evidence>
<evidence type="ECO:0000313" key="14">
    <source>
        <dbReference type="Proteomes" id="UP000266934"/>
    </source>
</evidence>
<evidence type="ECO:0000256" key="10">
    <source>
        <dbReference type="RuleBase" id="RU003983"/>
    </source>
</evidence>
<dbReference type="Pfam" id="PF01435">
    <property type="entry name" value="Peptidase_M48"/>
    <property type="match status" value="1"/>
</dbReference>
<dbReference type="KEGG" id="blag:BLTE_32960"/>
<organism evidence="13 14">
    <name type="scientific">Blastochloris tepida</name>
    <dbReference type="NCBI Taxonomy" id="2233851"/>
    <lineage>
        <taxon>Bacteria</taxon>
        <taxon>Pseudomonadati</taxon>
        <taxon>Pseudomonadota</taxon>
        <taxon>Alphaproteobacteria</taxon>
        <taxon>Hyphomicrobiales</taxon>
        <taxon>Blastochloridaceae</taxon>
        <taxon>Blastochloris</taxon>
    </lineage>
</organism>
<protein>
    <submittedName>
        <fullName evidence="13">Protease HtpX homolog</fullName>
    </submittedName>
</protein>
<dbReference type="CDD" id="cd07340">
    <property type="entry name" value="M48B_Htpx_like"/>
    <property type="match status" value="1"/>
</dbReference>
<feature type="transmembrane region" description="Helical" evidence="11">
    <location>
        <begin position="25"/>
        <end position="50"/>
    </location>
</feature>
<evidence type="ECO:0000256" key="1">
    <source>
        <dbReference type="ARBA" id="ARBA00022475"/>
    </source>
</evidence>
<keyword evidence="4" id="KW-0479">Metal-binding</keyword>
<feature type="transmembrane region" description="Helical" evidence="11">
    <location>
        <begin position="227"/>
        <end position="249"/>
    </location>
</feature>
<evidence type="ECO:0000256" key="3">
    <source>
        <dbReference type="ARBA" id="ARBA00022692"/>
    </source>
</evidence>
<dbReference type="GO" id="GO:0006508">
    <property type="term" value="P:proteolysis"/>
    <property type="evidence" value="ECO:0007669"/>
    <property type="project" value="UniProtKB-KW"/>
</dbReference>
<keyword evidence="1" id="KW-1003">Cell membrane</keyword>
<sequence>MSQPQLPPGVLGLRTWIWRNNSRSLMLLAAFPALLIGVTWVLCVAFTLIMGTEMMGDDGLTASVRAGGDLAKAAIPGVLVASAVWFAIAYLIQRPAILALAGAHLDDTSLEARRVRRLLEPLAISRGLPTPHVALIDSDGLNAFAAGWSERDSVVGVTRGLVATLDDAELEAVLAHEMTHVINRDSRLLIVSIVFVGVFALACELAMRSLRYAPRSDNRDGNRFLLFLLVATGILWLGRIGALALRFALSRRREFMADAGALELTKNPDALVSALTRISQKPGIGEVADEVQQMFIFDPPDGWELFSTHPDIEDRIAAIRAVG</sequence>
<keyword evidence="3 11" id="KW-0812">Transmembrane</keyword>
<dbReference type="PANTHER" id="PTHR43221:SF2">
    <property type="entry name" value="PROTEASE HTPX HOMOLOG"/>
    <property type="match status" value="1"/>
</dbReference>
<evidence type="ECO:0000256" key="11">
    <source>
        <dbReference type="SAM" id="Phobius"/>
    </source>
</evidence>
<evidence type="ECO:0000256" key="2">
    <source>
        <dbReference type="ARBA" id="ARBA00022670"/>
    </source>
</evidence>
<keyword evidence="6 10" id="KW-0862">Zinc</keyword>
<evidence type="ECO:0000256" key="8">
    <source>
        <dbReference type="ARBA" id="ARBA00023049"/>
    </source>
</evidence>